<sequence>MPINTKIPSSKGNLAAAIHFAETETGELAILCPGFLDSKDYNGLHNLAEALNKKGYTVVRFDPAGTWESEGDISEYTVTQYLEDIKNILEYMLKQSAYKEILLGGHSQGCSVQLKRSMI</sequence>
<dbReference type="Pfam" id="PF00561">
    <property type="entry name" value="Abhydrolase_1"/>
    <property type="match status" value="1"/>
</dbReference>
<evidence type="ECO:0000259" key="1">
    <source>
        <dbReference type="Pfam" id="PF00561"/>
    </source>
</evidence>
<feature type="domain" description="AB hydrolase-1" evidence="1">
    <location>
        <begin position="30"/>
        <end position="110"/>
    </location>
</feature>
<dbReference type="Proteomes" id="UP000178323">
    <property type="component" value="Unassembled WGS sequence"/>
</dbReference>
<gene>
    <name evidence="2" type="ORF">A2Y83_00120</name>
</gene>
<dbReference type="STRING" id="1797985.A2Y83_00120"/>
<dbReference type="SUPFAM" id="SSF53474">
    <property type="entry name" value="alpha/beta-Hydrolases"/>
    <property type="match status" value="1"/>
</dbReference>
<evidence type="ECO:0000313" key="2">
    <source>
        <dbReference type="EMBL" id="OGF23274.1"/>
    </source>
</evidence>
<comment type="caution">
    <text evidence="2">The sequence shown here is derived from an EMBL/GenBank/DDBJ whole genome shotgun (WGS) entry which is preliminary data.</text>
</comment>
<dbReference type="InterPro" id="IPR029058">
    <property type="entry name" value="AB_hydrolase_fold"/>
</dbReference>
<dbReference type="Gene3D" id="3.40.50.1820">
    <property type="entry name" value="alpha/beta hydrolase"/>
    <property type="match status" value="1"/>
</dbReference>
<evidence type="ECO:0000313" key="3">
    <source>
        <dbReference type="Proteomes" id="UP000178323"/>
    </source>
</evidence>
<reference evidence="2 3" key="1">
    <citation type="journal article" date="2016" name="Nat. Commun.">
        <title>Thousands of microbial genomes shed light on interconnected biogeochemical processes in an aquifer system.</title>
        <authorList>
            <person name="Anantharaman K."/>
            <person name="Brown C.T."/>
            <person name="Hug L.A."/>
            <person name="Sharon I."/>
            <person name="Castelle C.J."/>
            <person name="Probst A.J."/>
            <person name="Thomas B.C."/>
            <person name="Singh A."/>
            <person name="Wilkins M.J."/>
            <person name="Karaoz U."/>
            <person name="Brodie E.L."/>
            <person name="Williams K.H."/>
            <person name="Hubbard S.S."/>
            <person name="Banfield J.F."/>
        </authorList>
    </citation>
    <scope>NUCLEOTIDE SEQUENCE [LARGE SCALE GENOMIC DNA]</scope>
</reference>
<name>A0A1F5S982_9BACT</name>
<organism evidence="2 3">
    <name type="scientific">Candidatus Falkowbacteria bacterium RBG_13_39_14</name>
    <dbReference type="NCBI Taxonomy" id="1797985"/>
    <lineage>
        <taxon>Bacteria</taxon>
        <taxon>Candidatus Falkowiibacteriota</taxon>
    </lineage>
</organism>
<dbReference type="AlphaFoldDB" id="A0A1F5S982"/>
<dbReference type="InterPro" id="IPR000073">
    <property type="entry name" value="AB_hydrolase_1"/>
</dbReference>
<dbReference type="EMBL" id="MFFS01000004">
    <property type="protein sequence ID" value="OGF23274.1"/>
    <property type="molecule type" value="Genomic_DNA"/>
</dbReference>
<protein>
    <recommendedName>
        <fullName evidence="1">AB hydrolase-1 domain-containing protein</fullName>
    </recommendedName>
</protein>
<proteinExistence type="predicted"/>
<accession>A0A1F5S982</accession>